<dbReference type="AlphaFoldDB" id="A0A4Q7J2C8"/>
<keyword evidence="2" id="KW-1185">Reference proteome</keyword>
<protein>
    <submittedName>
        <fullName evidence="1">Uncharacterized protein</fullName>
    </submittedName>
</protein>
<name>A0A4Q7J2C8_9PSEU</name>
<comment type="caution">
    <text evidence="1">The sequence shown here is derived from an EMBL/GenBank/DDBJ whole genome shotgun (WGS) entry which is preliminary data.</text>
</comment>
<dbReference type="Proteomes" id="UP000292003">
    <property type="component" value="Unassembled WGS sequence"/>
</dbReference>
<gene>
    <name evidence="1" type="ORF">EWH70_26690</name>
</gene>
<evidence type="ECO:0000313" key="1">
    <source>
        <dbReference type="EMBL" id="RZQ61047.1"/>
    </source>
</evidence>
<accession>A0A4Q7J2C8</accession>
<organism evidence="1 2">
    <name type="scientific">Amycolatopsis suaedae</name>
    <dbReference type="NCBI Taxonomy" id="2510978"/>
    <lineage>
        <taxon>Bacteria</taxon>
        <taxon>Bacillati</taxon>
        <taxon>Actinomycetota</taxon>
        <taxon>Actinomycetes</taxon>
        <taxon>Pseudonocardiales</taxon>
        <taxon>Pseudonocardiaceae</taxon>
        <taxon>Amycolatopsis</taxon>
    </lineage>
</organism>
<evidence type="ECO:0000313" key="2">
    <source>
        <dbReference type="Proteomes" id="UP000292003"/>
    </source>
</evidence>
<reference evidence="1 2" key="1">
    <citation type="submission" date="2019-02" db="EMBL/GenBank/DDBJ databases">
        <title>Draft genome sequence of Amycolatopsis sp. 8-3EHSu isolated from roots of Suaeda maritima.</title>
        <authorList>
            <person name="Duangmal K."/>
            <person name="Chantavorakit T."/>
        </authorList>
    </citation>
    <scope>NUCLEOTIDE SEQUENCE [LARGE SCALE GENOMIC DNA]</scope>
    <source>
        <strain evidence="1 2">8-3EHSu</strain>
    </source>
</reference>
<dbReference type="RefSeq" id="WP_130478260.1">
    <property type="nucleotide sequence ID" value="NZ_SFCC01000014.1"/>
</dbReference>
<sequence length="72" mass="7293">MRSSAAFARCCDSCWPGAAAGADLLLAPTIGFLGAHLGVLDVQFRFQFSVPTRAFPDPLLPAAGASALADGG</sequence>
<dbReference type="EMBL" id="SFCC01000014">
    <property type="protein sequence ID" value="RZQ61047.1"/>
    <property type="molecule type" value="Genomic_DNA"/>
</dbReference>
<proteinExistence type="predicted"/>